<keyword evidence="1" id="KW-1133">Transmembrane helix</keyword>
<dbReference type="PANTHER" id="PTHR11861">
    <property type="entry name" value="MELANOCYTE PROTEIN PMEL 17-RELATED"/>
    <property type="match status" value="1"/>
</dbReference>
<dbReference type="PANTHER" id="PTHR11861:SF8">
    <property type="entry name" value="PKD DOMAIN-CONTAINING PROTEIN"/>
    <property type="match status" value="1"/>
</dbReference>
<feature type="transmembrane region" description="Helical" evidence="1">
    <location>
        <begin position="85"/>
        <end position="108"/>
    </location>
</feature>
<keyword evidence="2" id="KW-1185">Reference proteome</keyword>
<name>A0ABM1RX11_LIMPO</name>
<keyword evidence="1" id="KW-0812">Transmembrane</keyword>
<keyword evidence="1" id="KW-0472">Membrane</keyword>
<gene>
    <name evidence="3" type="primary">LOC111083592</name>
</gene>
<accession>A0ABM1RX11</accession>
<proteinExistence type="predicted"/>
<protein>
    <submittedName>
        <fullName evidence="3">Uncharacterized protein LOC111083592</fullName>
    </submittedName>
</protein>
<evidence type="ECO:0000313" key="3">
    <source>
        <dbReference type="RefSeq" id="XP_022235916.1"/>
    </source>
</evidence>
<sequence>MLNLKVSCSGSGPYEYCWKIFDTGERPVNVTCPEPVVTSNCSFLIVHYFSNPGSYHIGMFIANDITHLQRGLDVHIYDVSRKKPLSVVIVPVSCSVVAIIIIVVGVTYHLQQRKKQKIEVADFDFQTSDELVEKTFFERLRDSFKDVLRNVRHSEQTPQMSTSVNGHVKIKDAAVVDSSSFDGHSSYGAIA</sequence>
<evidence type="ECO:0000256" key="1">
    <source>
        <dbReference type="SAM" id="Phobius"/>
    </source>
</evidence>
<dbReference type="GeneID" id="111083592"/>
<dbReference type="InterPro" id="IPR045219">
    <property type="entry name" value="PKAT"/>
</dbReference>
<dbReference type="Proteomes" id="UP000694941">
    <property type="component" value="Unplaced"/>
</dbReference>
<organism evidence="2 3">
    <name type="scientific">Limulus polyphemus</name>
    <name type="common">Atlantic horseshoe crab</name>
    <dbReference type="NCBI Taxonomy" id="6850"/>
    <lineage>
        <taxon>Eukaryota</taxon>
        <taxon>Metazoa</taxon>
        <taxon>Ecdysozoa</taxon>
        <taxon>Arthropoda</taxon>
        <taxon>Chelicerata</taxon>
        <taxon>Merostomata</taxon>
        <taxon>Xiphosura</taxon>
        <taxon>Limulidae</taxon>
        <taxon>Limulus</taxon>
    </lineage>
</organism>
<dbReference type="RefSeq" id="XP_022235916.1">
    <property type="nucleotide sequence ID" value="XM_022380208.1"/>
</dbReference>
<reference evidence="3" key="1">
    <citation type="submission" date="2025-08" db="UniProtKB">
        <authorList>
            <consortium name="RefSeq"/>
        </authorList>
    </citation>
    <scope>IDENTIFICATION</scope>
    <source>
        <tissue evidence="3">Muscle</tissue>
    </source>
</reference>
<evidence type="ECO:0000313" key="2">
    <source>
        <dbReference type="Proteomes" id="UP000694941"/>
    </source>
</evidence>